<sequence>MPSVPHSSSSPRPLHIYQHLEKQKIHKRHYWMKSKKTLLCRCRRLGCGMVITQPFDERSDPVRGVWLPPATFYRHKRFDRACMDIEDEANPCESSLVREQSVGAGVTSPSAAPTSIDYPDAVNVPRFLRDIPDEASAAGRLIPDVSPSSLLADTDNVARAVQDLQHVIKFINQSAASLSYTNLIFDRPHKGNFVPTAHPDAPNIGPCKLQVEAKENASILRHERKMFQALIAVQSIDRPISLESTAAAVLQRAADELQRIDDIKAGEWERQRCSSVSIQPEDAVRGSKVPVIINTDIYFRQYESHPATLACYFLILTLSLLCGLSREKCNFALATLRFIMRCLVVETNISPSSEEARLADLPRDSRTLLKRIHLDPKCKSYITCPSCFKLYNDDDFACPEYCIHSPLPGAPQCSTKLKRTRIIRGTAFERPVKKYLYQDMKQWLARFLSRSDIESKLERGSAANMKVADGEQHDIWDAEVLQNFQGPDGSPFVCGPPKELRLVFSLGVDGFNPSGMKIGKGSASSTGIYMVCLNLPVDLRYHPENMYLVG</sequence>
<dbReference type="EMBL" id="JABBWK010000704">
    <property type="protein sequence ID" value="KAG1879948.1"/>
    <property type="molecule type" value="Genomic_DNA"/>
</dbReference>
<dbReference type="RefSeq" id="XP_041216057.1">
    <property type="nucleotide sequence ID" value="XM_041368997.1"/>
</dbReference>
<dbReference type="Proteomes" id="UP001195769">
    <property type="component" value="Unassembled WGS sequence"/>
</dbReference>
<dbReference type="GeneID" id="64663295"/>
<evidence type="ECO:0000313" key="2">
    <source>
        <dbReference type="Proteomes" id="UP001195769"/>
    </source>
</evidence>
<reference evidence="1" key="1">
    <citation type="journal article" date="2020" name="New Phytol.">
        <title>Comparative genomics reveals dynamic genome evolution in host specialist ectomycorrhizal fungi.</title>
        <authorList>
            <person name="Lofgren L.A."/>
            <person name="Nguyen N.H."/>
            <person name="Vilgalys R."/>
            <person name="Ruytinx J."/>
            <person name="Liao H.L."/>
            <person name="Branco S."/>
            <person name="Kuo A."/>
            <person name="LaButti K."/>
            <person name="Lipzen A."/>
            <person name="Andreopoulos W."/>
            <person name="Pangilinan J."/>
            <person name="Riley R."/>
            <person name="Hundley H."/>
            <person name="Na H."/>
            <person name="Barry K."/>
            <person name="Grigoriev I.V."/>
            <person name="Stajich J.E."/>
            <person name="Kennedy P.G."/>
        </authorList>
    </citation>
    <scope>NUCLEOTIDE SEQUENCE</scope>
    <source>
        <strain evidence="1">FC203</strain>
    </source>
</reference>
<comment type="caution">
    <text evidence="1">The sequence shown here is derived from an EMBL/GenBank/DDBJ whole genome shotgun (WGS) entry which is preliminary data.</text>
</comment>
<gene>
    <name evidence="1" type="ORF">F5891DRAFT_1204354</name>
</gene>
<name>A0AAD4DMG8_9AGAM</name>
<dbReference type="AlphaFoldDB" id="A0AAD4DMG8"/>
<accession>A0AAD4DMG8</accession>
<evidence type="ECO:0000313" key="1">
    <source>
        <dbReference type="EMBL" id="KAG1879948.1"/>
    </source>
</evidence>
<protein>
    <submittedName>
        <fullName evidence="1">Uncharacterized protein</fullName>
    </submittedName>
</protein>
<feature type="non-terminal residue" evidence="1">
    <location>
        <position position="550"/>
    </location>
</feature>
<proteinExistence type="predicted"/>
<keyword evidence="2" id="KW-1185">Reference proteome</keyword>
<organism evidence="1 2">
    <name type="scientific">Suillus fuscotomentosus</name>
    <dbReference type="NCBI Taxonomy" id="1912939"/>
    <lineage>
        <taxon>Eukaryota</taxon>
        <taxon>Fungi</taxon>
        <taxon>Dikarya</taxon>
        <taxon>Basidiomycota</taxon>
        <taxon>Agaricomycotina</taxon>
        <taxon>Agaricomycetes</taxon>
        <taxon>Agaricomycetidae</taxon>
        <taxon>Boletales</taxon>
        <taxon>Suillineae</taxon>
        <taxon>Suillaceae</taxon>
        <taxon>Suillus</taxon>
    </lineage>
</organism>